<proteinExistence type="predicted"/>
<dbReference type="EMBL" id="BNJJ01000011">
    <property type="protein sequence ID" value="GHO86030.1"/>
    <property type="molecule type" value="Genomic_DNA"/>
</dbReference>
<reference evidence="1 2" key="1">
    <citation type="journal article" date="2021" name="Int. J. Syst. Evol. Microbiol.">
        <title>Reticulibacter mediterranei gen. nov., sp. nov., within the new family Reticulibacteraceae fam. nov., and Ktedonospora formicarum gen. nov., sp. nov., Ktedonobacter robiniae sp. nov., Dictyobacter formicarum sp. nov. and Dictyobacter arantiisoli sp. nov., belonging to the class Ktedonobacteria.</title>
        <authorList>
            <person name="Yabe S."/>
            <person name="Zheng Y."/>
            <person name="Wang C.M."/>
            <person name="Sakai Y."/>
            <person name="Abe K."/>
            <person name="Yokota A."/>
            <person name="Donadio S."/>
            <person name="Cavaletti L."/>
            <person name="Monciardini P."/>
        </authorList>
    </citation>
    <scope>NUCLEOTIDE SEQUENCE [LARGE SCALE GENOMIC DNA]</scope>
    <source>
        <strain evidence="1 2">SOSP1-9</strain>
    </source>
</reference>
<organism evidence="1 2">
    <name type="scientific">Dictyobacter formicarum</name>
    <dbReference type="NCBI Taxonomy" id="2778368"/>
    <lineage>
        <taxon>Bacteria</taxon>
        <taxon>Bacillati</taxon>
        <taxon>Chloroflexota</taxon>
        <taxon>Ktedonobacteria</taxon>
        <taxon>Ktedonobacterales</taxon>
        <taxon>Dictyobacteraceae</taxon>
        <taxon>Dictyobacter</taxon>
    </lineage>
</organism>
<name>A0ABQ3VIK4_9CHLR</name>
<gene>
    <name evidence="1" type="ORF">KSZ_40360</name>
</gene>
<keyword evidence="2" id="KW-1185">Reference proteome</keyword>
<comment type="caution">
    <text evidence="1">The sequence shown here is derived from an EMBL/GenBank/DDBJ whole genome shotgun (WGS) entry which is preliminary data.</text>
</comment>
<accession>A0ABQ3VIK4</accession>
<protein>
    <submittedName>
        <fullName evidence="1">Uncharacterized protein</fullName>
    </submittedName>
</protein>
<dbReference type="Proteomes" id="UP000635565">
    <property type="component" value="Unassembled WGS sequence"/>
</dbReference>
<evidence type="ECO:0000313" key="1">
    <source>
        <dbReference type="EMBL" id="GHO86030.1"/>
    </source>
</evidence>
<evidence type="ECO:0000313" key="2">
    <source>
        <dbReference type="Proteomes" id="UP000635565"/>
    </source>
</evidence>
<sequence>MDEGMKAIACIMRMSGIFIQILSASAQILINCCMFIGTHALGGRGSWIDIGDLVYA</sequence>